<dbReference type="InterPro" id="IPR011060">
    <property type="entry name" value="RibuloseP-bd_barrel"/>
</dbReference>
<evidence type="ECO:0000259" key="10">
    <source>
        <dbReference type="Pfam" id="PF00697"/>
    </source>
</evidence>
<name>A0A0D1AAL1_9LACO</name>
<keyword evidence="8 9" id="KW-0413">Isomerase</keyword>
<dbReference type="GO" id="GO:0004640">
    <property type="term" value="F:phosphoribosylanthranilate isomerase activity"/>
    <property type="evidence" value="ECO:0007669"/>
    <property type="project" value="UniProtKB-UniRule"/>
</dbReference>
<accession>A0A0D1AAL1</accession>
<evidence type="ECO:0000256" key="6">
    <source>
        <dbReference type="ARBA" id="ARBA00022822"/>
    </source>
</evidence>
<reference evidence="11 12" key="1">
    <citation type="submission" date="2013-08" db="EMBL/GenBank/DDBJ databases">
        <title>Lactobacillus wasatchii sp. WDC04, a late gas producing bacteria isolated from aged chedder cheese.</title>
        <authorList>
            <person name="Oberg C.J."/>
            <person name="Culumber M."/>
            <person name="McMahon D.J."/>
            <person name="Broadbent J.R."/>
            <person name="Oberg T.S."/>
            <person name="Ortaki F."/>
        </authorList>
    </citation>
    <scope>NUCLEOTIDE SEQUENCE [LARGE SCALE GENOMIC DNA]</scope>
    <source>
        <strain evidence="11 12">WDC04</strain>
    </source>
</reference>
<dbReference type="RefSeq" id="WP_044010357.1">
    <property type="nucleotide sequence ID" value="NZ_AWTT01000011.1"/>
</dbReference>
<comment type="similarity">
    <text evidence="9">Belongs to the TrpF family.</text>
</comment>
<dbReference type="AlphaFoldDB" id="A0A0D1AAL1"/>
<evidence type="ECO:0000256" key="9">
    <source>
        <dbReference type="HAMAP-Rule" id="MF_00135"/>
    </source>
</evidence>
<dbReference type="Pfam" id="PF00697">
    <property type="entry name" value="PRAI"/>
    <property type="match status" value="1"/>
</dbReference>
<evidence type="ECO:0000256" key="4">
    <source>
        <dbReference type="ARBA" id="ARBA00022272"/>
    </source>
</evidence>
<dbReference type="PANTHER" id="PTHR42894">
    <property type="entry name" value="N-(5'-PHOSPHORIBOSYL)ANTHRANILATE ISOMERASE"/>
    <property type="match status" value="1"/>
</dbReference>
<comment type="pathway">
    <text evidence="2 9">Amino-acid biosynthesis; L-tryptophan biosynthesis; L-tryptophan from chorismate: step 3/5.</text>
</comment>
<evidence type="ECO:0000256" key="3">
    <source>
        <dbReference type="ARBA" id="ARBA00012572"/>
    </source>
</evidence>
<keyword evidence="12" id="KW-1185">Reference proteome</keyword>
<organism evidence="11 12">
    <name type="scientific">Paucilactobacillus wasatchensis</name>
    <dbReference type="NCBI Taxonomy" id="1335616"/>
    <lineage>
        <taxon>Bacteria</taxon>
        <taxon>Bacillati</taxon>
        <taxon>Bacillota</taxon>
        <taxon>Bacilli</taxon>
        <taxon>Lactobacillales</taxon>
        <taxon>Lactobacillaceae</taxon>
        <taxon>Paucilactobacillus</taxon>
    </lineage>
</organism>
<keyword evidence="7 9" id="KW-0057">Aromatic amino acid biosynthesis</keyword>
<dbReference type="InterPro" id="IPR013785">
    <property type="entry name" value="Aldolase_TIM"/>
</dbReference>
<feature type="domain" description="N-(5'phosphoribosyl) anthranilate isomerase (PRAI)" evidence="10">
    <location>
        <begin position="4"/>
        <end position="186"/>
    </location>
</feature>
<dbReference type="UniPathway" id="UPA00035">
    <property type="reaction ID" value="UER00042"/>
</dbReference>
<comment type="caution">
    <text evidence="11">The sequence shown here is derived from an EMBL/GenBank/DDBJ whole genome shotgun (WGS) entry which is preliminary data.</text>
</comment>
<dbReference type="EMBL" id="AWTT01000011">
    <property type="protein sequence ID" value="KIS03741.1"/>
    <property type="molecule type" value="Genomic_DNA"/>
</dbReference>
<keyword evidence="5 9" id="KW-0028">Amino-acid biosynthesis</keyword>
<dbReference type="OrthoDB" id="9786954at2"/>
<dbReference type="CDD" id="cd00405">
    <property type="entry name" value="PRAI"/>
    <property type="match status" value="1"/>
</dbReference>
<dbReference type="Gene3D" id="3.20.20.70">
    <property type="entry name" value="Aldolase class I"/>
    <property type="match status" value="1"/>
</dbReference>
<evidence type="ECO:0000313" key="12">
    <source>
        <dbReference type="Proteomes" id="UP000032279"/>
    </source>
</evidence>
<keyword evidence="6 9" id="KW-0822">Tryptophan biosynthesis</keyword>
<dbReference type="HAMAP" id="MF_00135">
    <property type="entry name" value="PRAI"/>
    <property type="match status" value="1"/>
</dbReference>
<dbReference type="Proteomes" id="UP000032279">
    <property type="component" value="Unassembled WGS sequence"/>
</dbReference>
<dbReference type="STRING" id="1335616.WDC_0653"/>
<evidence type="ECO:0000256" key="2">
    <source>
        <dbReference type="ARBA" id="ARBA00004664"/>
    </source>
</evidence>
<protein>
    <recommendedName>
        <fullName evidence="4 9">N-(5'-phosphoribosyl)anthranilate isomerase</fullName>
        <shortName evidence="9">PRAI</shortName>
        <ecNumber evidence="3 9">5.3.1.24</ecNumber>
    </recommendedName>
</protein>
<evidence type="ECO:0000256" key="8">
    <source>
        <dbReference type="ARBA" id="ARBA00023235"/>
    </source>
</evidence>
<evidence type="ECO:0000256" key="7">
    <source>
        <dbReference type="ARBA" id="ARBA00023141"/>
    </source>
</evidence>
<dbReference type="InterPro" id="IPR001240">
    <property type="entry name" value="PRAI_dom"/>
</dbReference>
<proteinExistence type="inferred from homology"/>
<dbReference type="InterPro" id="IPR044643">
    <property type="entry name" value="TrpF_fam"/>
</dbReference>
<evidence type="ECO:0000313" key="11">
    <source>
        <dbReference type="EMBL" id="KIS03741.1"/>
    </source>
</evidence>
<evidence type="ECO:0000256" key="1">
    <source>
        <dbReference type="ARBA" id="ARBA00001164"/>
    </source>
</evidence>
<evidence type="ECO:0000256" key="5">
    <source>
        <dbReference type="ARBA" id="ARBA00022605"/>
    </source>
</evidence>
<dbReference type="PANTHER" id="PTHR42894:SF1">
    <property type="entry name" value="N-(5'-PHOSPHORIBOSYL)ANTHRANILATE ISOMERASE"/>
    <property type="match status" value="1"/>
</dbReference>
<sequence length="198" mass="21707">MTKVKICGLKTIADVQAVNDAQPELAGFVFAQSKRQVTATQAANLRAQLDSNIDAVGVFVNPTLAEIKPLLSSHTIQLVQIHGQQNQQLVAQLRQLGTKVIQAIQPGEQLKVTADYVMYDGRKPGSGTTIDWQTIDEEQRPFFLAGGLTPDNIETAITTVLPDFVDVSSGVETDGHKDAMKIMKFTRRAHNARNKIRN</sequence>
<dbReference type="PATRIC" id="fig|1335616.4.peg.648"/>
<gene>
    <name evidence="9 11" type="primary">trpF</name>
    <name evidence="11" type="ORF">WDC_0653</name>
</gene>
<dbReference type="EC" id="5.3.1.24" evidence="3 9"/>
<dbReference type="SUPFAM" id="SSF51366">
    <property type="entry name" value="Ribulose-phoshate binding barrel"/>
    <property type="match status" value="1"/>
</dbReference>
<comment type="catalytic activity">
    <reaction evidence="1 9">
        <text>N-(5-phospho-beta-D-ribosyl)anthranilate = 1-(2-carboxyphenylamino)-1-deoxy-D-ribulose 5-phosphate</text>
        <dbReference type="Rhea" id="RHEA:21540"/>
        <dbReference type="ChEBI" id="CHEBI:18277"/>
        <dbReference type="ChEBI" id="CHEBI:58613"/>
        <dbReference type="EC" id="5.3.1.24"/>
    </reaction>
</comment>
<dbReference type="GO" id="GO:0000162">
    <property type="term" value="P:L-tryptophan biosynthetic process"/>
    <property type="evidence" value="ECO:0007669"/>
    <property type="project" value="UniProtKB-UniRule"/>
</dbReference>